<sequence>MTSTVSSGPAFRAADLGTLAVIAWSGEHPDGKGDTPFLLAYSMGDSPAGPEAAEAAVRGLLETNDLTVGTVVHDATSRPRFPVSLLVEAGQAVVTMPLLNAQCPVPPEWLAAAEARKSAYFLFTTRVWPTATPGSPVTEKELEEFAGDEETLTAAAHCLLPIRRVRA</sequence>
<comment type="caution">
    <text evidence="1">The sequence shown here is derived from an EMBL/GenBank/DDBJ whole genome shotgun (WGS) entry which is preliminary data.</text>
</comment>
<accession>A0ABU6F0W4</accession>
<reference evidence="1 2" key="1">
    <citation type="submission" date="2022-10" db="EMBL/GenBank/DDBJ databases">
        <authorList>
            <person name="Xie J."/>
            <person name="Shen N."/>
        </authorList>
    </citation>
    <scope>NUCLEOTIDE SEQUENCE [LARGE SCALE GENOMIC DNA]</scope>
    <source>
        <strain evidence="1 2">YIM65594</strain>
    </source>
</reference>
<gene>
    <name evidence="1" type="ORF">OKJ99_06070</name>
</gene>
<dbReference type="RefSeq" id="WP_326014716.1">
    <property type="nucleotide sequence ID" value="NZ_JAOZYC010000032.1"/>
</dbReference>
<evidence type="ECO:0000313" key="1">
    <source>
        <dbReference type="EMBL" id="MEB8337080.1"/>
    </source>
</evidence>
<dbReference type="InterPro" id="IPR045993">
    <property type="entry name" value="DUF5949"/>
</dbReference>
<keyword evidence="2" id="KW-1185">Reference proteome</keyword>
<name>A0ABU6F0W4_9ACTN</name>
<dbReference type="Proteomes" id="UP001354931">
    <property type="component" value="Unassembled WGS sequence"/>
</dbReference>
<evidence type="ECO:0000313" key="2">
    <source>
        <dbReference type="Proteomes" id="UP001354931"/>
    </source>
</evidence>
<dbReference type="Pfam" id="PF19374">
    <property type="entry name" value="DUF5949"/>
    <property type="match status" value="1"/>
</dbReference>
<protein>
    <submittedName>
        <fullName evidence="1">DUF5949 family protein</fullName>
    </submittedName>
</protein>
<proteinExistence type="predicted"/>
<organism evidence="1 2">
    <name type="scientific">Streptomyces endophyticus</name>
    <dbReference type="NCBI Taxonomy" id="714166"/>
    <lineage>
        <taxon>Bacteria</taxon>
        <taxon>Bacillati</taxon>
        <taxon>Actinomycetota</taxon>
        <taxon>Actinomycetes</taxon>
        <taxon>Kitasatosporales</taxon>
        <taxon>Streptomycetaceae</taxon>
        <taxon>Streptomyces</taxon>
    </lineage>
</organism>
<dbReference type="EMBL" id="JAOZYC010000032">
    <property type="protein sequence ID" value="MEB8337080.1"/>
    <property type="molecule type" value="Genomic_DNA"/>
</dbReference>